<dbReference type="EMBL" id="VIKR01000005">
    <property type="protein sequence ID" value="TQV72036.1"/>
    <property type="molecule type" value="Genomic_DNA"/>
</dbReference>
<evidence type="ECO:0000313" key="1">
    <source>
        <dbReference type="EMBL" id="TQV71983.1"/>
    </source>
</evidence>
<keyword evidence="3" id="KW-1185">Reference proteome</keyword>
<reference evidence="1 3" key="1">
    <citation type="submission" date="2019-06" db="EMBL/GenBank/DDBJ databases">
        <title>Draft genome of Aliikangiella marina GYP-15.</title>
        <authorList>
            <person name="Wang G."/>
        </authorList>
    </citation>
    <scope>NUCLEOTIDE SEQUENCE [LARGE SCALE GENOMIC DNA]</scope>
    <source>
        <strain evidence="1 3">GYP-15</strain>
    </source>
</reference>
<dbReference type="Proteomes" id="UP000317839">
    <property type="component" value="Unassembled WGS sequence"/>
</dbReference>
<evidence type="ECO:0000313" key="2">
    <source>
        <dbReference type="EMBL" id="TQV72036.1"/>
    </source>
</evidence>
<proteinExistence type="predicted"/>
<name>A0A545T429_9GAMM</name>
<accession>A0A545T429</accession>
<protein>
    <recommendedName>
        <fullName evidence="4">MSHA biogenesis protein MshP</fullName>
    </recommendedName>
</protein>
<organism evidence="1 3">
    <name type="scientific">Aliikangiella marina</name>
    <dbReference type="NCBI Taxonomy" id="1712262"/>
    <lineage>
        <taxon>Bacteria</taxon>
        <taxon>Pseudomonadati</taxon>
        <taxon>Pseudomonadota</taxon>
        <taxon>Gammaproteobacteria</taxon>
        <taxon>Oceanospirillales</taxon>
        <taxon>Pleioneaceae</taxon>
        <taxon>Aliikangiella</taxon>
    </lineage>
</organism>
<evidence type="ECO:0000313" key="3">
    <source>
        <dbReference type="Proteomes" id="UP000317839"/>
    </source>
</evidence>
<dbReference type="OrthoDB" id="6118616at2"/>
<comment type="caution">
    <text evidence="1">The sequence shown here is derived from an EMBL/GenBank/DDBJ whole genome shotgun (WGS) entry which is preliminary data.</text>
</comment>
<gene>
    <name evidence="1" type="ORF">FLL45_17310</name>
    <name evidence="2" type="ORF">FLL45_17590</name>
</gene>
<evidence type="ECO:0008006" key="4">
    <source>
        <dbReference type="Google" id="ProtNLM"/>
    </source>
</evidence>
<sequence>MRSIFEMFHEARLTLPVKHFPRQQRGLSLAFLLFAIIIVGLLAAALVQINAQSNLANAQQVISTRAFFAAESGAQLQGLRIFPVGGGAGVCANQNYTFTTNGVNGCTANTTCTATTIGGTNYYQVTSAGQCNAGQPLQATRTIEVRMQNLN</sequence>
<dbReference type="EMBL" id="VIKR01000005">
    <property type="protein sequence ID" value="TQV71983.1"/>
    <property type="molecule type" value="Genomic_DNA"/>
</dbReference>
<dbReference type="AlphaFoldDB" id="A0A545T429"/>